<dbReference type="EMBL" id="FPCG01000009">
    <property type="protein sequence ID" value="SFV23940.1"/>
    <property type="molecule type" value="Genomic_DNA"/>
</dbReference>
<feature type="domain" description="CN hydrolase" evidence="3">
    <location>
        <begin position="6"/>
        <end position="254"/>
    </location>
</feature>
<dbReference type="InterPro" id="IPR050345">
    <property type="entry name" value="Aliph_Amidase/BUP"/>
</dbReference>
<keyword evidence="5" id="KW-1185">Reference proteome</keyword>
<dbReference type="Proteomes" id="UP000198881">
    <property type="component" value="Unassembled WGS sequence"/>
</dbReference>
<dbReference type="STRING" id="574650.SAMN04487966_10928"/>
<dbReference type="SUPFAM" id="SSF56317">
    <property type="entry name" value="Carbon-nitrogen hydrolase"/>
    <property type="match status" value="1"/>
</dbReference>
<reference evidence="4 5" key="1">
    <citation type="submission" date="2016-10" db="EMBL/GenBank/DDBJ databases">
        <authorList>
            <person name="de Groot N.N."/>
        </authorList>
    </citation>
    <scope>NUCLEOTIDE SEQUENCE [LARGE SCALE GENOMIC DNA]</scope>
    <source>
        <strain evidence="4 5">CGMCC 1.7054</strain>
    </source>
</reference>
<evidence type="ECO:0000313" key="4">
    <source>
        <dbReference type="EMBL" id="SFV23940.1"/>
    </source>
</evidence>
<evidence type="ECO:0000259" key="3">
    <source>
        <dbReference type="PROSITE" id="PS50263"/>
    </source>
</evidence>
<evidence type="ECO:0000256" key="2">
    <source>
        <dbReference type="ARBA" id="ARBA00022801"/>
    </source>
</evidence>
<dbReference type="InterPro" id="IPR001110">
    <property type="entry name" value="UPF0012_CS"/>
</dbReference>
<proteinExistence type="inferred from homology"/>
<dbReference type="PANTHER" id="PTHR43674:SF2">
    <property type="entry name" value="BETA-UREIDOPROPIONASE"/>
    <property type="match status" value="1"/>
</dbReference>
<organism evidence="4 5">
    <name type="scientific">Micrococcus terreus</name>
    <dbReference type="NCBI Taxonomy" id="574650"/>
    <lineage>
        <taxon>Bacteria</taxon>
        <taxon>Bacillati</taxon>
        <taxon>Actinomycetota</taxon>
        <taxon>Actinomycetes</taxon>
        <taxon>Micrococcales</taxon>
        <taxon>Micrococcaceae</taxon>
        <taxon>Micrococcus</taxon>
    </lineage>
</organism>
<dbReference type="RefSeq" id="WP_177227929.1">
    <property type="nucleotide sequence ID" value="NZ_FPCG01000009.1"/>
</dbReference>
<dbReference type="GO" id="GO:0016811">
    <property type="term" value="F:hydrolase activity, acting on carbon-nitrogen (but not peptide) bonds, in linear amides"/>
    <property type="evidence" value="ECO:0007669"/>
    <property type="project" value="TreeGrafter"/>
</dbReference>
<dbReference type="PANTHER" id="PTHR43674">
    <property type="entry name" value="NITRILASE C965.09-RELATED"/>
    <property type="match status" value="1"/>
</dbReference>
<comment type="similarity">
    <text evidence="1">Belongs to the carbon-nitrogen hydrolase superfamily. NIT1/NIT2 family.</text>
</comment>
<dbReference type="InterPro" id="IPR036526">
    <property type="entry name" value="C-N_Hydrolase_sf"/>
</dbReference>
<dbReference type="AlphaFoldDB" id="A0A1I7MPS8"/>
<keyword evidence="2 4" id="KW-0378">Hydrolase</keyword>
<dbReference type="PROSITE" id="PS01227">
    <property type="entry name" value="UPF0012"/>
    <property type="match status" value="1"/>
</dbReference>
<sequence length="272" mass="29626">MSDRDIHVGIVQAQAHRGDVGRNLDTLRRMVGLAADRGADIVVTPELFSTGYDPAGAWTHDGEEVRLALRGIATQLSVALVASTVDTISEQHFISASFFTPEGDELNRVHKRHLYGEDERRHFTPGDDYATPVKWRGLTWGIGICYDVEFPEFGRSQAFRGADALLVPTAVPVLVDPGPRPQAARRMESHVYDASVTSTLQVPVRALENGVYIAYANHTGAGFTGQSCIASPSGQHAALLGPSEEDVAVVPIDKALLSHSRRLNTYMRDLAR</sequence>
<protein>
    <submittedName>
        <fullName evidence="4">Predicted amidohydrolase</fullName>
    </submittedName>
</protein>
<dbReference type="PROSITE" id="PS50263">
    <property type="entry name" value="CN_HYDROLASE"/>
    <property type="match status" value="1"/>
</dbReference>
<evidence type="ECO:0000313" key="5">
    <source>
        <dbReference type="Proteomes" id="UP000198881"/>
    </source>
</evidence>
<gene>
    <name evidence="4" type="ORF">SAMN04487966_10928</name>
</gene>
<evidence type="ECO:0000256" key="1">
    <source>
        <dbReference type="ARBA" id="ARBA00010613"/>
    </source>
</evidence>
<dbReference type="Pfam" id="PF00795">
    <property type="entry name" value="CN_hydrolase"/>
    <property type="match status" value="1"/>
</dbReference>
<accession>A0A1I7MPS8</accession>
<name>A0A1I7MPS8_9MICC</name>
<dbReference type="InterPro" id="IPR003010">
    <property type="entry name" value="C-N_Hydrolase"/>
</dbReference>
<dbReference type="Gene3D" id="3.60.110.10">
    <property type="entry name" value="Carbon-nitrogen hydrolase"/>
    <property type="match status" value="1"/>
</dbReference>